<dbReference type="GeneTree" id="ENSGT01120000271828"/>
<dbReference type="InterPro" id="IPR011162">
    <property type="entry name" value="MHC_I/II-like_Ag-recog"/>
</dbReference>
<dbReference type="InterPro" id="IPR011161">
    <property type="entry name" value="MHC_I-like_Ag-recog"/>
</dbReference>
<dbReference type="PROSITE" id="PS50835">
    <property type="entry name" value="IG_LIKE"/>
    <property type="match status" value="1"/>
</dbReference>
<dbReference type="AlphaFoldDB" id="A0A3B4GFY7"/>
<keyword evidence="1" id="KW-0325">Glycoprotein</keyword>
<dbReference type="GO" id="GO:0009897">
    <property type="term" value="C:external side of plasma membrane"/>
    <property type="evidence" value="ECO:0007669"/>
    <property type="project" value="TreeGrafter"/>
</dbReference>
<name>A0A3B4GFY7_9CICH</name>
<dbReference type="GO" id="GO:0005615">
    <property type="term" value="C:extracellular space"/>
    <property type="evidence" value="ECO:0007669"/>
    <property type="project" value="TreeGrafter"/>
</dbReference>
<evidence type="ECO:0000256" key="1">
    <source>
        <dbReference type="ARBA" id="ARBA00023180"/>
    </source>
</evidence>
<dbReference type="Pfam" id="PF00129">
    <property type="entry name" value="MHC_I"/>
    <property type="match status" value="1"/>
</dbReference>
<feature type="domain" description="Ig-like" evidence="3">
    <location>
        <begin position="205"/>
        <end position="279"/>
    </location>
</feature>
<dbReference type="Gene3D" id="2.60.40.10">
    <property type="entry name" value="Immunoglobulins"/>
    <property type="match status" value="1"/>
</dbReference>
<sequence length="368" mass="42709">LKTVHEENRYFMTNVLLFNVKHSLMHSVTGSSGDPNISEFAGVVLFDGTEAVYCDSRNKKLEPRQDWMKKIFSNDTQHLALYTQQCFEDQPKIFRFLISTVKQLLHQIEGVHILQRTGGCEWNENTDEVVGMVQYGYNGEGFLELDLKTLTWIPLKPEAAIIKKEWDTDTIVLKDIESLLTKVCREWLKRYWSYGSSFLQRTVLPSVSLLQKTPSSPVSCHTTGFYPDRVMMFWRKDGEEIHEGVDHREILPNNDETFQITVNLNVSSVRPEDWKRYDCVFHLSGVEDNIVTKLDKTAIRTNWDENNRTKTLREELEEGKEFKKQCVNKNQTLIFKTESLEPKNHHLKSCQLLCSTVQTEGNSQSFGE</sequence>
<dbReference type="SUPFAM" id="SSF54452">
    <property type="entry name" value="MHC antigen-recognition domain"/>
    <property type="match status" value="1"/>
</dbReference>
<dbReference type="InterPro" id="IPR036179">
    <property type="entry name" value="Ig-like_dom_sf"/>
</dbReference>
<dbReference type="InterPro" id="IPR007110">
    <property type="entry name" value="Ig-like_dom"/>
</dbReference>
<dbReference type="FunFam" id="2.60.40.10:FF:000943">
    <property type="entry name" value="Classical MHC class I molecule, alpha-chain"/>
    <property type="match status" value="1"/>
</dbReference>
<dbReference type="InterPro" id="IPR003597">
    <property type="entry name" value="Ig_C1-set"/>
</dbReference>
<dbReference type="Gene3D" id="3.30.500.10">
    <property type="entry name" value="MHC class I-like antigen recognition-like"/>
    <property type="match status" value="1"/>
</dbReference>
<reference evidence="4" key="1">
    <citation type="submission" date="2023-09" db="UniProtKB">
        <authorList>
            <consortium name="Ensembl"/>
        </authorList>
    </citation>
    <scope>IDENTIFICATION</scope>
</reference>
<dbReference type="Ensembl" id="ENSPNYT00000022378.1">
    <property type="protein sequence ID" value="ENSPNYP00000021845.1"/>
    <property type="gene ID" value="ENSPNYG00000015950.1"/>
</dbReference>
<dbReference type="PANTHER" id="PTHR16675">
    <property type="entry name" value="MHC CLASS I-RELATED"/>
    <property type="match status" value="1"/>
</dbReference>
<comment type="similarity">
    <text evidence="2">Belongs to the MHC class I family.</text>
</comment>
<protein>
    <recommendedName>
        <fullName evidence="3">Ig-like domain-containing protein</fullName>
    </recommendedName>
</protein>
<dbReference type="SMART" id="SM00407">
    <property type="entry name" value="IGc1"/>
    <property type="match status" value="1"/>
</dbReference>
<evidence type="ECO:0000259" key="3">
    <source>
        <dbReference type="PROSITE" id="PS50835"/>
    </source>
</evidence>
<evidence type="ECO:0000256" key="2">
    <source>
        <dbReference type="RuleBase" id="RU004439"/>
    </source>
</evidence>
<dbReference type="PRINTS" id="PR01638">
    <property type="entry name" value="MHCCLASSI"/>
</dbReference>
<evidence type="ECO:0000313" key="4">
    <source>
        <dbReference type="Ensembl" id="ENSPNYP00000021845.1"/>
    </source>
</evidence>
<dbReference type="InterPro" id="IPR037055">
    <property type="entry name" value="MHC_I-like_Ag-recog_sf"/>
</dbReference>
<proteinExistence type="inferred from homology"/>
<dbReference type="Pfam" id="PF07654">
    <property type="entry name" value="C1-set"/>
    <property type="match status" value="1"/>
</dbReference>
<organism evidence="4">
    <name type="scientific">Pundamilia nyererei</name>
    <dbReference type="NCBI Taxonomy" id="303518"/>
    <lineage>
        <taxon>Eukaryota</taxon>
        <taxon>Metazoa</taxon>
        <taxon>Chordata</taxon>
        <taxon>Craniata</taxon>
        <taxon>Vertebrata</taxon>
        <taxon>Euteleostomi</taxon>
        <taxon>Actinopterygii</taxon>
        <taxon>Neopterygii</taxon>
        <taxon>Teleostei</taxon>
        <taxon>Neoteleostei</taxon>
        <taxon>Acanthomorphata</taxon>
        <taxon>Ovalentaria</taxon>
        <taxon>Cichlomorphae</taxon>
        <taxon>Cichliformes</taxon>
        <taxon>Cichlidae</taxon>
        <taxon>African cichlids</taxon>
        <taxon>Pseudocrenilabrinae</taxon>
        <taxon>Haplochromini</taxon>
        <taxon>Pundamilia</taxon>
    </lineage>
</organism>
<dbReference type="InterPro" id="IPR013783">
    <property type="entry name" value="Ig-like_fold"/>
</dbReference>
<accession>A0A3B4GFY7</accession>
<dbReference type="SUPFAM" id="SSF48726">
    <property type="entry name" value="Immunoglobulin"/>
    <property type="match status" value="1"/>
</dbReference>
<dbReference type="InterPro" id="IPR050208">
    <property type="entry name" value="MHC_class-I_related"/>
</dbReference>
<dbReference type="GO" id="GO:0006955">
    <property type="term" value="P:immune response"/>
    <property type="evidence" value="ECO:0007669"/>
    <property type="project" value="TreeGrafter"/>
</dbReference>
<dbReference type="InterPro" id="IPR001039">
    <property type="entry name" value="MHC_I_a_a1/a2"/>
</dbReference>
<dbReference type="PANTHER" id="PTHR16675:SF237">
    <property type="entry name" value="MHC CLASS I ANTIGEN TRANSCRIPT VARIANT 1-RELATED"/>
    <property type="match status" value="1"/>
</dbReference>